<evidence type="ECO:0000313" key="3">
    <source>
        <dbReference type="Proteomes" id="UP000198598"/>
    </source>
</evidence>
<accession>A0A1I2BA31</accession>
<dbReference type="Gene3D" id="3.40.50.300">
    <property type="entry name" value="P-loop containing nucleotide triphosphate hydrolases"/>
    <property type="match status" value="1"/>
</dbReference>
<keyword evidence="3" id="KW-1185">Reference proteome</keyword>
<dbReference type="EMBL" id="FOLQ01000015">
    <property type="protein sequence ID" value="SFE52010.1"/>
    <property type="molecule type" value="Genomic_DNA"/>
</dbReference>
<sequence>MKEIEITRPFEAFAQHISPEENQRILFSAPFGSGKTYFLREYFKTVSETTNTFWLSPVKYVVSQNEDIFEYIKYDLAHQLLQYNAIIQELKAKIGEAQYAYQYVVNNPKDIFKLLFSALENAPTELLVGDPITKGINKIGKMGNVLVDGLTKYQDYKKKLDSHLATTNDVLDNYLKETRDIKGSIFEDDLISQMIRLGLDKIKKPGHENVLIVDDLDRLDPEHIFRILNILSVHQDSPSGGNKFGFSKIIVVCDLKNIRNIYIHKYGGEVDFEGYIEKFYSTNIFDFSNEQAVAMYCRSDLTADLSDDGRIILGEYLHHFVKIGKRTVRSIVKHHLKPNVQKFILVSGPLINYGNDSKFESQINTDGFHSDAFYIETSDFELIKIIKILLVIFGDYESLYSAVKEAVRGPNDIPLDCLLPALKVIAPMQLLMVNFDTPKNLAVSFHQNEEWPHKGANVVRNPYIDIFGVRVGLQLKWDRANPYIGQESFYSNEAGLISEERVKQQISRIPDPNYKFTMRDLLSALDGAIAFLKIRNFVDRLA</sequence>
<feature type="domain" description="KAP NTPase" evidence="1">
    <location>
        <begin position="17"/>
        <end position="279"/>
    </location>
</feature>
<dbReference type="InterPro" id="IPR027417">
    <property type="entry name" value="P-loop_NTPase"/>
</dbReference>
<dbReference type="STRING" id="662367.SAMN05216167_11513"/>
<dbReference type="SUPFAM" id="SSF52540">
    <property type="entry name" value="P-loop containing nucleoside triphosphate hydrolases"/>
    <property type="match status" value="1"/>
</dbReference>
<reference evidence="2 3" key="1">
    <citation type="submission" date="2016-10" db="EMBL/GenBank/DDBJ databases">
        <authorList>
            <person name="de Groot N.N."/>
        </authorList>
    </citation>
    <scope>NUCLEOTIDE SEQUENCE [LARGE SCALE GENOMIC DNA]</scope>
    <source>
        <strain evidence="2 3">DSM 26130</strain>
    </source>
</reference>
<protein>
    <submittedName>
        <fullName evidence="2">KAP family P-loop domain-containing protein</fullName>
    </submittedName>
</protein>
<dbReference type="AlphaFoldDB" id="A0A1I2BA31"/>
<gene>
    <name evidence="2" type="ORF">SAMN05216167_11513</name>
</gene>
<evidence type="ECO:0000313" key="2">
    <source>
        <dbReference type="EMBL" id="SFE52010.1"/>
    </source>
</evidence>
<organism evidence="2 3">
    <name type="scientific">Spirosoma endophyticum</name>
    <dbReference type="NCBI Taxonomy" id="662367"/>
    <lineage>
        <taxon>Bacteria</taxon>
        <taxon>Pseudomonadati</taxon>
        <taxon>Bacteroidota</taxon>
        <taxon>Cytophagia</taxon>
        <taxon>Cytophagales</taxon>
        <taxon>Cytophagaceae</taxon>
        <taxon>Spirosoma</taxon>
    </lineage>
</organism>
<dbReference type="InterPro" id="IPR011646">
    <property type="entry name" value="KAP_P-loop"/>
</dbReference>
<dbReference type="Pfam" id="PF07693">
    <property type="entry name" value="KAP_NTPase"/>
    <property type="match status" value="1"/>
</dbReference>
<dbReference type="RefSeq" id="WP_093831815.1">
    <property type="nucleotide sequence ID" value="NZ_FOLQ01000015.1"/>
</dbReference>
<dbReference type="Proteomes" id="UP000198598">
    <property type="component" value="Unassembled WGS sequence"/>
</dbReference>
<dbReference type="OrthoDB" id="871734at2"/>
<name>A0A1I2BA31_9BACT</name>
<proteinExistence type="predicted"/>
<evidence type="ECO:0000259" key="1">
    <source>
        <dbReference type="Pfam" id="PF07693"/>
    </source>
</evidence>